<dbReference type="PANTHER" id="PTHR11003">
    <property type="entry name" value="POTASSIUM CHANNEL, SUBFAMILY K"/>
    <property type="match status" value="1"/>
</dbReference>
<evidence type="ECO:0000256" key="5">
    <source>
        <dbReference type="ARBA" id="ARBA00022989"/>
    </source>
</evidence>
<evidence type="ECO:0000259" key="11">
    <source>
        <dbReference type="Pfam" id="PF07885"/>
    </source>
</evidence>
<dbReference type="Proteomes" id="UP000007635">
    <property type="component" value="Chromosome V"/>
</dbReference>
<dbReference type="GeneTree" id="ENSGT00940000155293"/>
<evidence type="ECO:0000256" key="8">
    <source>
        <dbReference type="ARBA" id="ARBA00023303"/>
    </source>
</evidence>
<keyword evidence="13" id="KW-1185">Reference proteome</keyword>
<keyword evidence="6 9" id="KW-0406">Ion transport</keyword>
<dbReference type="InterPro" id="IPR013099">
    <property type="entry name" value="K_chnl_dom"/>
</dbReference>
<keyword evidence="2 9" id="KW-0813">Transport</keyword>
<dbReference type="InterPro" id="IPR003280">
    <property type="entry name" value="2pore_dom_K_chnl"/>
</dbReference>
<feature type="transmembrane region" description="Helical" evidence="10">
    <location>
        <begin position="134"/>
        <end position="157"/>
    </location>
</feature>
<evidence type="ECO:0000256" key="1">
    <source>
        <dbReference type="ARBA" id="ARBA00004141"/>
    </source>
</evidence>
<evidence type="ECO:0000313" key="13">
    <source>
        <dbReference type="Proteomes" id="UP000007635"/>
    </source>
</evidence>
<evidence type="ECO:0000256" key="3">
    <source>
        <dbReference type="ARBA" id="ARBA00022692"/>
    </source>
</evidence>
<evidence type="ECO:0000256" key="4">
    <source>
        <dbReference type="ARBA" id="ARBA00022958"/>
    </source>
</evidence>
<reference evidence="12" key="2">
    <citation type="submission" date="2025-08" db="UniProtKB">
        <authorList>
            <consortium name="Ensembl"/>
        </authorList>
    </citation>
    <scope>IDENTIFICATION</scope>
</reference>
<evidence type="ECO:0000256" key="9">
    <source>
        <dbReference type="RuleBase" id="RU003857"/>
    </source>
</evidence>
<evidence type="ECO:0000256" key="6">
    <source>
        <dbReference type="ARBA" id="ARBA00023065"/>
    </source>
</evidence>
<dbReference type="InterPro" id="IPR001779">
    <property type="entry name" value="2pore_dom_K_chnl_TWIK1"/>
</dbReference>
<comment type="similarity">
    <text evidence="9">Belongs to the two pore domain potassium channel (TC 1.A.1.8) family.</text>
</comment>
<name>A0AAQ4QAX2_GASAC</name>
<feature type="transmembrane region" description="Helical" evidence="10">
    <location>
        <begin position="178"/>
        <end position="201"/>
    </location>
</feature>
<dbReference type="SUPFAM" id="SSF81324">
    <property type="entry name" value="Voltage-gated potassium channels"/>
    <property type="match status" value="2"/>
</dbReference>
<proteinExistence type="inferred from homology"/>
<accession>A0AAQ4QAX2</accession>
<dbReference type="GO" id="GO:0005886">
    <property type="term" value="C:plasma membrane"/>
    <property type="evidence" value="ECO:0007669"/>
    <property type="project" value="TreeGrafter"/>
</dbReference>
<keyword evidence="3 9" id="KW-0812">Transmembrane</keyword>
<dbReference type="Pfam" id="PF07885">
    <property type="entry name" value="Ion_trans_2"/>
    <property type="match status" value="2"/>
</dbReference>
<dbReference type="PRINTS" id="PR01096">
    <property type="entry name" value="TWIK1CHANNEL"/>
</dbReference>
<feature type="transmembrane region" description="Helical" evidence="10">
    <location>
        <begin position="213"/>
        <end position="232"/>
    </location>
</feature>
<dbReference type="PRINTS" id="PR01586">
    <property type="entry name" value="TWIKCHANNEL"/>
</dbReference>
<keyword evidence="5 10" id="KW-1133">Transmembrane helix</keyword>
<dbReference type="FunFam" id="1.10.287.70:FF:000360">
    <property type="entry name" value="Potassium two pore domain channel subfamily K member 6"/>
    <property type="match status" value="1"/>
</dbReference>
<keyword evidence="4" id="KW-0630">Potassium</keyword>
<protein>
    <recommendedName>
        <fullName evidence="11">Potassium channel domain-containing protein</fullName>
    </recommendedName>
</protein>
<reference evidence="12" key="3">
    <citation type="submission" date="2025-09" db="UniProtKB">
        <authorList>
            <consortium name="Ensembl"/>
        </authorList>
    </citation>
    <scope>IDENTIFICATION</scope>
</reference>
<dbReference type="GO" id="GO:0015271">
    <property type="term" value="F:outward rectifier potassium channel activity"/>
    <property type="evidence" value="ECO:0007669"/>
    <property type="project" value="TreeGrafter"/>
</dbReference>
<dbReference type="GO" id="GO:0022841">
    <property type="term" value="F:potassium ion leak channel activity"/>
    <property type="evidence" value="ECO:0007669"/>
    <property type="project" value="TreeGrafter"/>
</dbReference>
<feature type="domain" description="Potassium channel" evidence="11">
    <location>
        <begin position="96"/>
        <end position="156"/>
    </location>
</feature>
<dbReference type="Ensembl" id="ENSGACT00000081401.1">
    <property type="protein sequence ID" value="ENSGACP00000048335.1"/>
    <property type="gene ID" value="ENSGACG00000002681.2"/>
</dbReference>
<keyword evidence="7 10" id="KW-0472">Membrane</keyword>
<organism evidence="12 13">
    <name type="scientific">Gasterosteus aculeatus aculeatus</name>
    <name type="common">three-spined stickleback</name>
    <dbReference type="NCBI Taxonomy" id="481459"/>
    <lineage>
        <taxon>Eukaryota</taxon>
        <taxon>Metazoa</taxon>
        <taxon>Chordata</taxon>
        <taxon>Craniata</taxon>
        <taxon>Vertebrata</taxon>
        <taxon>Euteleostomi</taxon>
        <taxon>Actinopterygii</taxon>
        <taxon>Neopterygii</taxon>
        <taxon>Teleostei</taxon>
        <taxon>Neoteleostei</taxon>
        <taxon>Acanthomorphata</taxon>
        <taxon>Eupercaria</taxon>
        <taxon>Perciformes</taxon>
        <taxon>Cottioidei</taxon>
        <taxon>Gasterosteales</taxon>
        <taxon>Gasterosteidae</taxon>
        <taxon>Gasterosteus</taxon>
    </lineage>
</organism>
<dbReference type="PANTHER" id="PTHR11003:SF59">
    <property type="entry name" value="POTASSIUM CHANNEL SUBFAMILY K MEMBER 1"/>
    <property type="match status" value="1"/>
</dbReference>
<dbReference type="Gene3D" id="1.10.287.70">
    <property type="match status" value="1"/>
</dbReference>
<dbReference type="InterPro" id="IPR005408">
    <property type="entry name" value="2pore_dom_K_chnl_TWIK"/>
</dbReference>
<evidence type="ECO:0000256" key="7">
    <source>
        <dbReference type="ARBA" id="ARBA00023136"/>
    </source>
</evidence>
<feature type="transmembrane region" description="Helical" evidence="10">
    <location>
        <begin position="21"/>
        <end position="44"/>
    </location>
</feature>
<evidence type="ECO:0000313" key="12">
    <source>
        <dbReference type="Ensembl" id="ENSGACP00000048335.1"/>
    </source>
</evidence>
<feature type="domain" description="Potassium channel" evidence="11">
    <location>
        <begin position="191"/>
        <end position="237"/>
    </location>
</feature>
<dbReference type="AlphaFoldDB" id="A0AAQ4QAX2"/>
<keyword evidence="8 9" id="KW-0407">Ion channel</keyword>
<evidence type="ECO:0000256" key="2">
    <source>
        <dbReference type="ARBA" id="ARBA00022448"/>
    </source>
</evidence>
<comment type="subcellular location">
    <subcellularLocation>
        <location evidence="1">Membrane</location>
        <topology evidence="1">Multi-pass membrane protein</topology>
    </subcellularLocation>
</comment>
<sequence>MVRICSDGWCALSVERHRSTLNFALLIAGYVLYLLAGAGIFSAIERPYEQDLRDELMATRRDFLSNNTCVSDARLEELLARALQASNYGVSVLGNSSQRNWDFVSSLFFTSTVLTTTGYGHSVPLSDEGKAFCIFYSLFGIPVTLFFLTVIVQRIMALVTRRPLSYFHHRWAMSKPKLAAIHATCLTVTMTLLVLIIPAWILVNLEKQWDFLGSLYFCFISLTTIGLGDYVPGETQGEEENRHPQLYRLAITGEKRFQVYSSIISLPHLGEKWFPRPLLESLQAVGRSSVDGFAFLVMFQLNDFRGPGEEKVSQSVAVLAVR</sequence>
<evidence type="ECO:0000256" key="10">
    <source>
        <dbReference type="SAM" id="Phobius"/>
    </source>
</evidence>
<reference evidence="12 13" key="1">
    <citation type="journal article" date="2021" name="G3 (Bethesda)">
        <title>Improved contiguity of the threespine stickleback genome using long-read sequencing.</title>
        <authorList>
            <person name="Nath S."/>
            <person name="Shaw D.E."/>
            <person name="White M.A."/>
        </authorList>
    </citation>
    <scope>NUCLEOTIDE SEQUENCE [LARGE SCALE GENOMIC DNA]</scope>
    <source>
        <strain evidence="12 13">Lake Benthic</strain>
    </source>
</reference>
<dbReference type="GO" id="GO:0030322">
    <property type="term" value="P:stabilization of membrane potential"/>
    <property type="evidence" value="ECO:0007669"/>
    <property type="project" value="TreeGrafter"/>
</dbReference>
<dbReference type="PRINTS" id="PR01333">
    <property type="entry name" value="2POREKCHANEL"/>
</dbReference>